<dbReference type="OrthoDB" id="3820230at2"/>
<dbReference type="InterPro" id="IPR036691">
    <property type="entry name" value="Endo/exonu/phosph_ase_sf"/>
</dbReference>
<keyword evidence="2" id="KW-0378">Hydrolase</keyword>
<dbReference type="EMBL" id="SHKR01000014">
    <property type="protein sequence ID" value="RZU12102.1"/>
    <property type="molecule type" value="Genomic_DNA"/>
</dbReference>
<evidence type="ECO:0000313" key="2">
    <source>
        <dbReference type="EMBL" id="RZU12102.1"/>
    </source>
</evidence>
<evidence type="ECO:0000259" key="1">
    <source>
        <dbReference type="Pfam" id="PF03372"/>
    </source>
</evidence>
<dbReference type="GO" id="GO:0016787">
    <property type="term" value="F:hydrolase activity"/>
    <property type="evidence" value="ECO:0007669"/>
    <property type="project" value="UniProtKB-KW"/>
</dbReference>
<accession>A0A4Q7WPD0</accession>
<gene>
    <name evidence="2" type="ORF">EV645_5363</name>
</gene>
<dbReference type="AlphaFoldDB" id="A0A4Q7WPD0"/>
<keyword evidence="2" id="KW-0540">Nuclease</keyword>
<evidence type="ECO:0000313" key="3">
    <source>
        <dbReference type="Proteomes" id="UP000292027"/>
    </source>
</evidence>
<sequence>MSDRPPAKAVLRVLSYNVHRWGDDRTALARVVKACAPDVMLVQEAPTWFGTRRKRRAMAATFDLRYVAASARNAIFVADGINLTGIRGRRIWRPFVRRRLNFIATQLPGGAVGGVLVLGTTRVAVVVCHLGLHPRGRVHEVAQVLTLCRSFDAPYLLAGDINEEPDGPVWKRLAEEGLLDLDAGPTFNSATPHKRIDAAQLSPQLTARLRHVPATHEDLAAATDHLPLLVELTAAGKRISSSCG</sequence>
<name>A0A4Q7WPD0_9ACTN</name>
<comment type="caution">
    <text evidence="2">The sequence shown here is derived from an EMBL/GenBank/DDBJ whole genome shotgun (WGS) entry which is preliminary data.</text>
</comment>
<dbReference type="GO" id="GO:0004519">
    <property type="term" value="F:endonuclease activity"/>
    <property type="evidence" value="ECO:0007669"/>
    <property type="project" value="UniProtKB-KW"/>
</dbReference>
<dbReference type="Proteomes" id="UP000292027">
    <property type="component" value="Unassembled WGS sequence"/>
</dbReference>
<dbReference type="InterPro" id="IPR005135">
    <property type="entry name" value="Endo/exonuclease/phosphatase"/>
</dbReference>
<proteinExistence type="predicted"/>
<dbReference type="SUPFAM" id="SSF56219">
    <property type="entry name" value="DNase I-like"/>
    <property type="match status" value="1"/>
</dbReference>
<organism evidence="2 3">
    <name type="scientific">Kribbella rubisoli</name>
    <dbReference type="NCBI Taxonomy" id="3075929"/>
    <lineage>
        <taxon>Bacteria</taxon>
        <taxon>Bacillati</taxon>
        <taxon>Actinomycetota</taxon>
        <taxon>Actinomycetes</taxon>
        <taxon>Propionibacteriales</taxon>
        <taxon>Kribbellaceae</taxon>
        <taxon>Kribbella</taxon>
    </lineage>
</organism>
<keyword evidence="2" id="KW-0255">Endonuclease</keyword>
<feature type="domain" description="Endonuclease/exonuclease/phosphatase" evidence="1">
    <location>
        <begin position="14"/>
        <end position="195"/>
    </location>
</feature>
<dbReference type="Gene3D" id="3.60.10.10">
    <property type="entry name" value="Endonuclease/exonuclease/phosphatase"/>
    <property type="match status" value="1"/>
</dbReference>
<dbReference type="RefSeq" id="WP_130446728.1">
    <property type="nucleotide sequence ID" value="NZ_SHKR01000014.1"/>
</dbReference>
<protein>
    <submittedName>
        <fullName evidence="2">Endonuclease/exonuclease/phosphatase family metal-dependent hydrolase</fullName>
    </submittedName>
</protein>
<reference evidence="2 3" key="1">
    <citation type="journal article" date="2015" name="Stand. Genomic Sci.">
        <title>Genomic Encyclopedia of Bacterial and Archaeal Type Strains, Phase III: the genomes of soil and plant-associated and newly described type strains.</title>
        <authorList>
            <person name="Whitman W.B."/>
            <person name="Woyke T."/>
            <person name="Klenk H.P."/>
            <person name="Zhou Y."/>
            <person name="Lilburn T.G."/>
            <person name="Beck B.J."/>
            <person name="De Vos P."/>
            <person name="Vandamme P."/>
            <person name="Eisen J.A."/>
            <person name="Garrity G."/>
            <person name="Hugenholtz P."/>
            <person name="Kyrpides N.C."/>
        </authorList>
    </citation>
    <scope>NUCLEOTIDE SEQUENCE [LARGE SCALE GENOMIC DNA]</scope>
    <source>
        <strain evidence="2 3">VKM Ac-2540</strain>
    </source>
</reference>
<dbReference type="Pfam" id="PF03372">
    <property type="entry name" value="Exo_endo_phos"/>
    <property type="match status" value="1"/>
</dbReference>
<keyword evidence="3" id="KW-1185">Reference proteome</keyword>